<keyword evidence="3" id="KW-1185">Reference proteome</keyword>
<protein>
    <submittedName>
        <fullName evidence="2">Uncharacterized protein</fullName>
    </submittedName>
</protein>
<gene>
    <name evidence="2" type="ORF">D9613_003676</name>
</gene>
<feature type="compositionally biased region" description="Low complexity" evidence="1">
    <location>
        <begin position="38"/>
        <end position="52"/>
    </location>
</feature>
<dbReference type="Proteomes" id="UP000521872">
    <property type="component" value="Unassembled WGS sequence"/>
</dbReference>
<dbReference type="AlphaFoldDB" id="A0A8H4QJS5"/>
<comment type="caution">
    <text evidence="2">The sequence shown here is derived from an EMBL/GenBank/DDBJ whole genome shotgun (WGS) entry which is preliminary data.</text>
</comment>
<reference evidence="2 3" key="1">
    <citation type="submission" date="2019-12" db="EMBL/GenBank/DDBJ databases">
        <authorList>
            <person name="Floudas D."/>
            <person name="Bentzer J."/>
            <person name="Ahren D."/>
            <person name="Johansson T."/>
            <person name="Persson P."/>
            <person name="Tunlid A."/>
        </authorList>
    </citation>
    <scope>NUCLEOTIDE SEQUENCE [LARGE SCALE GENOMIC DNA]</scope>
    <source>
        <strain evidence="2 3">CBS 102.39</strain>
    </source>
</reference>
<organism evidence="2 3">
    <name type="scientific">Agrocybe pediades</name>
    <dbReference type="NCBI Taxonomy" id="84607"/>
    <lineage>
        <taxon>Eukaryota</taxon>
        <taxon>Fungi</taxon>
        <taxon>Dikarya</taxon>
        <taxon>Basidiomycota</taxon>
        <taxon>Agaricomycotina</taxon>
        <taxon>Agaricomycetes</taxon>
        <taxon>Agaricomycetidae</taxon>
        <taxon>Agaricales</taxon>
        <taxon>Agaricineae</taxon>
        <taxon>Strophariaceae</taxon>
        <taxon>Agrocybe</taxon>
    </lineage>
</organism>
<evidence type="ECO:0000256" key="1">
    <source>
        <dbReference type="SAM" id="MobiDB-lite"/>
    </source>
</evidence>
<sequence length="374" mass="42268">MSNLTGFPKNYSGGKLKKKKSKASEQSDASTPISLTHTSDTATPTSSVTTPTFEAPWEDFSNHPKDFKILKDFIEKINLAMLDGRYVRYCDHSQHAEVETDGIGAPENGDAYLDKLVVYYQQIGLLPDLSAMLPRSQWIRPTFYQRINRSIAYSMEYQLPPRNSEEDDRSTLKRALVHFIREHEKIFNSPKNPLPYKMFCVVEAFVWPRGSDELPGMNTTFGHADQSSRHPHQITEAERVLGRLFRRALVFPLLMGNVPQKPKAGDTQPPPDQCSEVISLPFILDPVKRYLKEHPEAIVVVNCLAMPSSEKMGKTTVFCSHCDERARTYVKDYDGLRIVDLADDGITYDSDSAAKCFAKLNAAPVNEVDHRPIQ</sequence>
<feature type="compositionally biased region" description="Polar residues" evidence="1">
    <location>
        <begin position="24"/>
        <end position="37"/>
    </location>
</feature>
<proteinExistence type="predicted"/>
<accession>A0A8H4QJS5</accession>
<evidence type="ECO:0000313" key="3">
    <source>
        <dbReference type="Proteomes" id="UP000521872"/>
    </source>
</evidence>
<name>A0A8H4QJS5_9AGAR</name>
<feature type="region of interest" description="Disordered" evidence="1">
    <location>
        <begin position="1"/>
        <end position="54"/>
    </location>
</feature>
<dbReference type="EMBL" id="JAACJL010000057">
    <property type="protein sequence ID" value="KAF4612025.1"/>
    <property type="molecule type" value="Genomic_DNA"/>
</dbReference>
<evidence type="ECO:0000313" key="2">
    <source>
        <dbReference type="EMBL" id="KAF4612025.1"/>
    </source>
</evidence>